<name>A0A3P1RVX1_STRSA</name>
<feature type="non-terminal residue" evidence="6">
    <location>
        <position position="153"/>
    </location>
</feature>
<evidence type="ECO:0000256" key="2">
    <source>
        <dbReference type="ARBA" id="ARBA00022692"/>
    </source>
</evidence>
<organism evidence="6 7">
    <name type="scientific">Streptococcus sanguinis</name>
    <dbReference type="NCBI Taxonomy" id="1305"/>
    <lineage>
        <taxon>Bacteria</taxon>
        <taxon>Bacillati</taxon>
        <taxon>Bacillota</taxon>
        <taxon>Bacilli</taxon>
        <taxon>Lactobacillales</taxon>
        <taxon>Streptococcaceae</taxon>
        <taxon>Streptococcus</taxon>
    </lineage>
</organism>
<sequence>NIITSNNKDFRTLMISFSFYIGLTLLTIGIEEIDGYIDTKLQILLHYKMNHLVMQKTAKLTLAEFETPEIYDDITRIQNQISYKPFQIYKSIIAVISSAVSFVSSVIILLNWKVSILPLLIILPIISIYIYLKIGKNEFEMLYRRSSEERGNW</sequence>
<evidence type="ECO:0000313" key="7">
    <source>
        <dbReference type="Proteomes" id="UP000277597"/>
    </source>
</evidence>
<keyword evidence="6" id="KW-0067">ATP-binding</keyword>
<dbReference type="GO" id="GO:0005524">
    <property type="term" value="F:ATP binding"/>
    <property type="evidence" value="ECO:0007669"/>
    <property type="project" value="UniProtKB-KW"/>
</dbReference>
<evidence type="ECO:0000313" key="6">
    <source>
        <dbReference type="EMBL" id="RRC89288.1"/>
    </source>
</evidence>
<feature type="non-terminal residue" evidence="6">
    <location>
        <position position="1"/>
    </location>
</feature>
<dbReference type="InterPro" id="IPR036640">
    <property type="entry name" value="ABC1_TM_sf"/>
</dbReference>
<evidence type="ECO:0000256" key="4">
    <source>
        <dbReference type="ARBA" id="ARBA00023136"/>
    </source>
</evidence>
<keyword evidence="2 5" id="KW-0812">Transmembrane</keyword>
<reference evidence="6 7" key="1">
    <citation type="submission" date="2018-11" db="EMBL/GenBank/DDBJ databases">
        <title>Genomes From Bacteria Associated with the Canine Oral Cavity: a Test Case for Automated Genome-Based Taxonomic Assignment.</title>
        <authorList>
            <person name="Coil D.A."/>
            <person name="Jospin G."/>
            <person name="Darling A.E."/>
            <person name="Wallis C."/>
            <person name="Davis I.J."/>
            <person name="Harris S."/>
            <person name="Eisen J.A."/>
            <person name="Holcombe L.J."/>
            <person name="O'Flynn C."/>
        </authorList>
    </citation>
    <scope>NUCLEOTIDE SEQUENCE [LARGE SCALE GENOMIC DNA]</scope>
    <source>
        <strain evidence="6 7">OH953</strain>
    </source>
</reference>
<dbReference type="EMBL" id="RQZI01000050">
    <property type="protein sequence ID" value="RRC89288.1"/>
    <property type="molecule type" value="Genomic_DNA"/>
</dbReference>
<evidence type="ECO:0000256" key="1">
    <source>
        <dbReference type="ARBA" id="ARBA00004651"/>
    </source>
</evidence>
<proteinExistence type="predicted"/>
<dbReference type="Proteomes" id="UP000277597">
    <property type="component" value="Unassembled WGS sequence"/>
</dbReference>
<keyword evidence="3 5" id="KW-1133">Transmembrane helix</keyword>
<feature type="transmembrane region" description="Helical" evidence="5">
    <location>
        <begin position="116"/>
        <end position="134"/>
    </location>
</feature>
<gene>
    <name evidence="6" type="ORF">EII39_12620</name>
</gene>
<protein>
    <submittedName>
        <fullName evidence="6">ABC transporter ATP-binding protein</fullName>
    </submittedName>
</protein>
<dbReference type="AlphaFoldDB" id="A0A3P1RVX1"/>
<dbReference type="SUPFAM" id="SSF90123">
    <property type="entry name" value="ABC transporter transmembrane region"/>
    <property type="match status" value="1"/>
</dbReference>
<feature type="transmembrane region" description="Helical" evidence="5">
    <location>
        <begin position="88"/>
        <end position="110"/>
    </location>
</feature>
<keyword evidence="4 5" id="KW-0472">Membrane</keyword>
<accession>A0A3P1RVX1</accession>
<evidence type="ECO:0000256" key="3">
    <source>
        <dbReference type="ARBA" id="ARBA00022989"/>
    </source>
</evidence>
<evidence type="ECO:0000256" key="5">
    <source>
        <dbReference type="SAM" id="Phobius"/>
    </source>
</evidence>
<dbReference type="Gene3D" id="1.20.1560.10">
    <property type="entry name" value="ABC transporter type 1, transmembrane domain"/>
    <property type="match status" value="1"/>
</dbReference>
<feature type="transmembrane region" description="Helical" evidence="5">
    <location>
        <begin position="12"/>
        <end position="30"/>
    </location>
</feature>
<dbReference type="GO" id="GO:0005886">
    <property type="term" value="C:plasma membrane"/>
    <property type="evidence" value="ECO:0007669"/>
    <property type="project" value="UniProtKB-SubCell"/>
</dbReference>
<comment type="subcellular location">
    <subcellularLocation>
        <location evidence="1">Cell membrane</location>
        <topology evidence="1">Multi-pass membrane protein</topology>
    </subcellularLocation>
</comment>
<comment type="caution">
    <text evidence="6">The sequence shown here is derived from an EMBL/GenBank/DDBJ whole genome shotgun (WGS) entry which is preliminary data.</text>
</comment>
<keyword evidence="6" id="KW-0547">Nucleotide-binding</keyword>